<dbReference type="eggNOG" id="COG4974">
    <property type="taxonomic scope" value="Bacteria"/>
</dbReference>
<dbReference type="GO" id="GO:0003677">
    <property type="term" value="F:DNA binding"/>
    <property type="evidence" value="ECO:0007669"/>
    <property type="project" value="InterPro"/>
</dbReference>
<proteinExistence type="predicted"/>
<accession>A4X6F3</accession>
<evidence type="ECO:0008006" key="3">
    <source>
        <dbReference type="Google" id="ProtNLM"/>
    </source>
</evidence>
<dbReference type="KEGG" id="stp:Strop_1999"/>
<sequence length="231" mass="24941">MAQAGMFADCTQADVDAWSVEHANSNRINVRAFLHWSARTRLTRRFELPAALSPGNAPMPDRQCTALLGQVLADHTTPLRSRVAAVILLLYAQPLSRITQFTIDDVVRDGDGVLLRLGDPPSPAPEPGATLLLEYLGQRTNMATATNRESRWLFPGRRAGQPLRSDTLSALVHALGVPATAGRAAAIRQHVLDLPAPIIATALGYHQVTTARLATEAGTTWPNYAPGDRSK</sequence>
<dbReference type="HOGENOM" id="CLU_046532_0_0_11"/>
<dbReference type="InterPro" id="IPR011010">
    <property type="entry name" value="DNA_brk_join_enz"/>
</dbReference>
<name>A4X6F3_SALTO</name>
<dbReference type="PATRIC" id="fig|369723.5.peg.2052"/>
<keyword evidence="2" id="KW-1185">Reference proteome</keyword>
<reference evidence="2" key="1">
    <citation type="journal article" date="2007" name="Proc. Natl. Acad. Sci. U.S.A.">
        <title>Genome sequencing reveals complex secondary metabolome in the marine actinomycete Salinispora tropica.</title>
        <authorList>
            <person name="Udwary D.W."/>
            <person name="Zeigler L."/>
            <person name="Asolkar R.N."/>
            <person name="Singan V."/>
            <person name="Lapidus A."/>
            <person name="Fenical W."/>
            <person name="Jensen P.R."/>
            <person name="Moore B.S."/>
        </authorList>
    </citation>
    <scope>NUCLEOTIDE SEQUENCE [LARGE SCALE GENOMIC DNA]</scope>
    <source>
        <strain evidence="2">ATCC BAA-916 / DSM 44818 / CNB-440</strain>
    </source>
</reference>
<dbReference type="EMBL" id="CP000667">
    <property type="protein sequence ID" value="ABP54453.1"/>
    <property type="molecule type" value="Genomic_DNA"/>
</dbReference>
<dbReference type="Proteomes" id="UP000000235">
    <property type="component" value="Chromosome"/>
</dbReference>
<dbReference type="AlphaFoldDB" id="A4X6F3"/>
<gene>
    <name evidence="1" type="ordered locus">Strop_1999</name>
</gene>
<evidence type="ECO:0000313" key="2">
    <source>
        <dbReference type="Proteomes" id="UP000000235"/>
    </source>
</evidence>
<dbReference type="SUPFAM" id="SSF56349">
    <property type="entry name" value="DNA breaking-rejoining enzymes"/>
    <property type="match status" value="1"/>
</dbReference>
<organism evidence="1 2">
    <name type="scientific">Salinispora tropica (strain ATCC BAA-916 / DSM 44818 / JCM 13857 / NBRC 105044 / CNB-440)</name>
    <dbReference type="NCBI Taxonomy" id="369723"/>
    <lineage>
        <taxon>Bacteria</taxon>
        <taxon>Bacillati</taxon>
        <taxon>Actinomycetota</taxon>
        <taxon>Actinomycetes</taxon>
        <taxon>Micromonosporales</taxon>
        <taxon>Micromonosporaceae</taxon>
        <taxon>Salinispora</taxon>
    </lineage>
</organism>
<dbReference type="STRING" id="369723.Strop_1999"/>
<evidence type="ECO:0000313" key="1">
    <source>
        <dbReference type="EMBL" id="ABP54453.1"/>
    </source>
</evidence>
<protein>
    <recommendedName>
        <fullName evidence="3">Tyr recombinase domain-containing protein</fullName>
    </recommendedName>
</protein>